<dbReference type="InterPro" id="IPR036271">
    <property type="entry name" value="Tet_transcr_reg_TetR-rel_C_sf"/>
</dbReference>
<keyword evidence="1 2" id="KW-0238">DNA-binding</keyword>
<dbReference type="Gene3D" id="1.10.357.10">
    <property type="entry name" value="Tetracycline Repressor, domain 2"/>
    <property type="match status" value="1"/>
</dbReference>
<accession>A0A317DTZ5</accession>
<feature type="domain" description="HTH tetR-type" evidence="3">
    <location>
        <begin position="10"/>
        <end position="70"/>
    </location>
</feature>
<dbReference type="GO" id="GO:0003677">
    <property type="term" value="F:DNA binding"/>
    <property type="evidence" value="ECO:0007669"/>
    <property type="project" value="UniProtKB-UniRule"/>
</dbReference>
<dbReference type="Pfam" id="PF17932">
    <property type="entry name" value="TetR_C_24"/>
    <property type="match status" value="1"/>
</dbReference>
<gene>
    <name evidence="4" type="ORF">DKG74_20115</name>
</gene>
<comment type="caution">
    <text evidence="4">The sequence shown here is derived from an EMBL/GenBank/DDBJ whole genome shotgun (WGS) entry which is preliminary data.</text>
</comment>
<evidence type="ECO:0000256" key="2">
    <source>
        <dbReference type="PROSITE-ProRule" id="PRU00335"/>
    </source>
</evidence>
<dbReference type="PANTHER" id="PTHR43479:SF11">
    <property type="entry name" value="ACREF_ENVCD OPERON REPRESSOR-RELATED"/>
    <property type="match status" value="1"/>
</dbReference>
<dbReference type="OrthoDB" id="9814200at2"/>
<dbReference type="InterPro" id="IPR041490">
    <property type="entry name" value="KstR2_TetR_C"/>
</dbReference>
<evidence type="ECO:0000313" key="4">
    <source>
        <dbReference type="EMBL" id="PWR18149.1"/>
    </source>
</evidence>
<dbReference type="Proteomes" id="UP000245461">
    <property type="component" value="Unassembled WGS sequence"/>
</dbReference>
<evidence type="ECO:0000256" key="1">
    <source>
        <dbReference type="ARBA" id="ARBA00023125"/>
    </source>
</evidence>
<dbReference type="Pfam" id="PF00440">
    <property type="entry name" value="TetR_N"/>
    <property type="match status" value="1"/>
</dbReference>
<name>A0A317DTZ5_9PROT</name>
<proteinExistence type="predicted"/>
<reference evidence="4 5" key="1">
    <citation type="submission" date="2018-05" db="EMBL/GenBank/DDBJ databases">
        <title>Zavarzinia sp. HR-AS.</title>
        <authorList>
            <person name="Lee Y."/>
            <person name="Jeon C.O."/>
        </authorList>
    </citation>
    <scope>NUCLEOTIDE SEQUENCE [LARGE SCALE GENOMIC DNA]</scope>
    <source>
        <strain evidence="4 5">HR-AS</strain>
    </source>
</reference>
<sequence length="213" mass="24197">MARPRSENYEEKRQVILEESSHLIASEGFDKTSIAMIAKKCNISKALIYHYYSEKAEILYDLLHQHVENLKTLVKGIMENSSSDEEKFLLLVDRLMENYVRNREKHVILMKETNALNEKQQASLRKSQSEMVHDMATLVGKLHQTPALHDPKVSTAVGLILLGSLNWTYTWFSEGGPLKPEQFASLLSEIFLNGVRSKGLDRLNELLPAATAV</sequence>
<protein>
    <recommendedName>
        <fullName evidence="3">HTH tetR-type domain-containing protein</fullName>
    </recommendedName>
</protein>
<feature type="DNA-binding region" description="H-T-H motif" evidence="2">
    <location>
        <begin position="33"/>
        <end position="52"/>
    </location>
</feature>
<dbReference type="RefSeq" id="WP_109907968.1">
    <property type="nucleotide sequence ID" value="NZ_QGLE01000017.1"/>
</dbReference>
<dbReference type="InterPro" id="IPR001647">
    <property type="entry name" value="HTH_TetR"/>
</dbReference>
<evidence type="ECO:0000313" key="5">
    <source>
        <dbReference type="Proteomes" id="UP000245461"/>
    </source>
</evidence>
<dbReference type="InterPro" id="IPR050624">
    <property type="entry name" value="HTH-type_Tx_Regulator"/>
</dbReference>
<dbReference type="Gene3D" id="1.10.10.60">
    <property type="entry name" value="Homeodomain-like"/>
    <property type="match status" value="1"/>
</dbReference>
<evidence type="ECO:0000259" key="3">
    <source>
        <dbReference type="PROSITE" id="PS50977"/>
    </source>
</evidence>
<dbReference type="AlphaFoldDB" id="A0A317DTZ5"/>
<dbReference type="SUPFAM" id="SSF46689">
    <property type="entry name" value="Homeodomain-like"/>
    <property type="match status" value="1"/>
</dbReference>
<dbReference type="PRINTS" id="PR00455">
    <property type="entry name" value="HTHTETR"/>
</dbReference>
<dbReference type="PANTHER" id="PTHR43479">
    <property type="entry name" value="ACREF/ENVCD OPERON REPRESSOR-RELATED"/>
    <property type="match status" value="1"/>
</dbReference>
<dbReference type="EMBL" id="QGLE01000017">
    <property type="protein sequence ID" value="PWR18149.1"/>
    <property type="molecule type" value="Genomic_DNA"/>
</dbReference>
<dbReference type="SUPFAM" id="SSF48498">
    <property type="entry name" value="Tetracyclin repressor-like, C-terminal domain"/>
    <property type="match status" value="1"/>
</dbReference>
<dbReference type="InterPro" id="IPR009057">
    <property type="entry name" value="Homeodomain-like_sf"/>
</dbReference>
<keyword evidence="5" id="KW-1185">Reference proteome</keyword>
<organism evidence="4 5">
    <name type="scientific">Zavarzinia aquatilis</name>
    <dbReference type="NCBI Taxonomy" id="2211142"/>
    <lineage>
        <taxon>Bacteria</taxon>
        <taxon>Pseudomonadati</taxon>
        <taxon>Pseudomonadota</taxon>
        <taxon>Alphaproteobacteria</taxon>
        <taxon>Rhodospirillales</taxon>
        <taxon>Zavarziniaceae</taxon>
        <taxon>Zavarzinia</taxon>
    </lineage>
</organism>
<dbReference type="PROSITE" id="PS50977">
    <property type="entry name" value="HTH_TETR_2"/>
    <property type="match status" value="1"/>
</dbReference>